<keyword evidence="7" id="KW-0393">Immunoglobulin domain</keyword>
<evidence type="ECO:0000313" key="12">
    <source>
        <dbReference type="Proteomes" id="UP000636811"/>
    </source>
</evidence>
<dbReference type="InterPro" id="IPR001829">
    <property type="entry name" value="Pili_assmbl_chaperone_bac"/>
</dbReference>
<dbReference type="SUPFAM" id="SSF49354">
    <property type="entry name" value="PapD-like"/>
    <property type="match status" value="1"/>
</dbReference>
<dbReference type="Pfam" id="PF02753">
    <property type="entry name" value="PapD_C"/>
    <property type="match status" value="1"/>
</dbReference>
<dbReference type="InterPro" id="IPR008962">
    <property type="entry name" value="PapD-like_sf"/>
</dbReference>
<evidence type="ECO:0000256" key="3">
    <source>
        <dbReference type="ARBA" id="ARBA00022558"/>
    </source>
</evidence>
<dbReference type="InterPro" id="IPR016147">
    <property type="entry name" value="Pili_assmbl_chaperone_N"/>
</dbReference>
<dbReference type="PANTHER" id="PTHR30251:SF2">
    <property type="entry name" value="FIMBRIAL CHAPERONE YADV-RELATED"/>
    <property type="match status" value="1"/>
</dbReference>
<accession>A0ABS0DZ89</accession>
<dbReference type="InterPro" id="IPR050643">
    <property type="entry name" value="Periplasmic_pilus_chap"/>
</dbReference>
<dbReference type="EMBL" id="JADOBI010000001">
    <property type="protein sequence ID" value="MBF7977886.1"/>
    <property type="molecule type" value="Genomic_DNA"/>
</dbReference>
<dbReference type="PROSITE" id="PS00635">
    <property type="entry name" value="PILI_CHAPERONE"/>
    <property type="match status" value="1"/>
</dbReference>
<comment type="subcellular location">
    <subcellularLocation>
        <location evidence="1 8">Periplasm</location>
    </subcellularLocation>
</comment>
<evidence type="ECO:0000256" key="8">
    <source>
        <dbReference type="RuleBase" id="RU003918"/>
    </source>
</evidence>
<evidence type="ECO:0000256" key="7">
    <source>
        <dbReference type="ARBA" id="ARBA00023319"/>
    </source>
</evidence>
<evidence type="ECO:0000256" key="5">
    <source>
        <dbReference type="ARBA" id="ARBA00022764"/>
    </source>
</evidence>
<gene>
    <name evidence="11" type="ORF">IV433_00520</name>
</gene>
<reference evidence="11 12" key="1">
    <citation type="submission" date="2020-11" db="EMBL/GenBank/DDBJ databases">
        <title>Taxonomic investigation of Rahnella strains.</title>
        <authorList>
            <person name="Lee S.D."/>
        </authorList>
    </citation>
    <scope>NUCLEOTIDE SEQUENCE [LARGE SCALE GENOMIC DNA]</scope>
    <source>
        <strain evidence="11 12">SAP-17</strain>
    </source>
</reference>
<evidence type="ECO:0000313" key="11">
    <source>
        <dbReference type="EMBL" id="MBF7977886.1"/>
    </source>
</evidence>
<evidence type="ECO:0000256" key="1">
    <source>
        <dbReference type="ARBA" id="ARBA00004418"/>
    </source>
</evidence>
<protein>
    <submittedName>
        <fullName evidence="11">Fimbria/pilus periplasmic chaperone</fullName>
    </submittedName>
</protein>
<sequence>MRFLARIFLQVICSVIVAGFCTPVVAGIIIAGTRVIYPSSVKEVSVKLNNAGKQPVLIQSWIDTGDIHAKPAAIQVPFILTPPINRVESGKGQTLRISYTGETLPSNKESVFWLNVLEIPSKGQGKLAENRLQVAFRTRIKFFYRPAGLDGKANDAPDAIIWQAKGQSILALNPTPYFVSFVSLSVNGKRIEGDMVSPYSSLTLALPGNIGNKITGEYINDYGAANKFETTLK</sequence>
<dbReference type="InterPro" id="IPR013783">
    <property type="entry name" value="Ig-like_fold"/>
</dbReference>
<evidence type="ECO:0000259" key="9">
    <source>
        <dbReference type="Pfam" id="PF00345"/>
    </source>
</evidence>
<dbReference type="InterPro" id="IPR018046">
    <property type="entry name" value="Pili_assmbl_chaperone_CS"/>
</dbReference>
<keyword evidence="5" id="KW-0574">Periplasm</keyword>
<comment type="caution">
    <text evidence="11">The sequence shown here is derived from an EMBL/GenBank/DDBJ whole genome shotgun (WGS) entry which is preliminary data.</text>
</comment>
<keyword evidence="4" id="KW-0732">Signal</keyword>
<dbReference type="Pfam" id="PF00345">
    <property type="entry name" value="PapD_N"/>
    <property type="match status" value="1"/>
</dbReference>
<evidence type="ECO:0000256" key="2">
    <source>
        <dbReference type="ARBA" id="ARBA00007399"/>
    </source>
</evidence>
<organism evidence="11 12">
    <name type="scientific">Rahnella laticis</name>
    <dbReference type="NCBI Taxonomy" id="2787622"/>
    <lineage>
        <taxon>Bacteria</taxon>
        <taxon>Pseudomonadati</taxon>
        <taxon>Pseudomonadota</taxon>
        <taxon>Gammaproteobacteria</taxon>
        <taxon>Enterobacterales</taxon>
        <taxon>Yersiniaceae</taxon>
        <taxon>Rahnella</taxon>
    </lineage>
</organism>
<name>A0ABS0DZ89_9GAMM</name>
<keyword evidence="3" id="KW-1029">Fimbrium biogenesis</keyword>
<comment type="similarity">
    <text evidence="2 8">Belongs to the periplasmic pilus chaperone family.</text>
</comment>
<dbReference type="InterPro" id="IPR016148">
    <property type="entry name" value="Pili_assmbl_chaperone_C"/>
</dbReference>
<feature type="domain" description="Pili assembly chaperone N-terminal" evidence="9">
    <location>
        <begin position="27"/>
        <end position="149"/>
    </location>
</feature>
<evidence type="ECO:0000259" key="10">
    <source>
        <dbReference type="Pfam" id="PF02753"/>
    </source>
</evidence>
<keyword evidence="6 8" id="KW-0143">Chaperone</keyword>
<dbReference type="InterPro" id="IPR036316">
    <property type="entry name" value="Pili_assmbl_chap_C_dom_sf"/>
</dbReference>
<evidence type="ECO:0000256" key="6">
    <source>
        <dbReference type="ARBA" id="ARBA00023186"/>
    </source>
</evidence>
<dbReference type="SUPFAM" id="SSF49584">
    <property type="entry name" value="Periplasmic chaperone C-domain"/>
    <property type="match status" value="1"/>
</dbReference>
<evidence type="ECO:0000256" key="4">
    <source>
        <dbReference type="ARBA" id="ARBA00022729"/>
    </source>
</evidence>
<dbReference type="Gene3D" id="2.60.40.10">
    <property type="entry name" value="Immunoglobulins"/>
    <property type="match status" value="2"/>
</dbReference>
<feature type="domain" description="Pili assembly chaperone C-terminal" evidence="10">
    <location>
        <begin position="173"/>
        <end position="226"/>
    </location>
</feature>
<proteinExistence type="inferred from homology"/>
<dbReference type="PANTHER" id="PTHR30251">
    <property type="entry name" value="PILUS ASSEMBLY CHAPERONE"/>
    <property type="match status" value="1"/>
</dbReference>
<dbReference type="PRINTS" id="PR00969">
    <property type="entry name" value="CHAPERONPILI"/>
</dbReference>
<dbReference type="RefSeq" id="WP_195812868.1">
    <property type="nucleotide sequence ID" value="NZ_JADOBI010000001.1"/>
</dbReference>
<keyword evidence="12" id="KW-1185">Reference proteome</keyword>
<dbReference type="Proteomes" id="UP000636811">
    <property type="component" value="Unassembled WGS sequence"/>
</dbReference>